<comment type="caution">
    <text evidence="2">The sequence shown here is derived from an EMBL/GenBank/DDBJ whole genome shotgun (WGS) entry which is preliminary data.</text>
</comment>
<evidence type="ECO:0000256" key="1">
    <source>
        <dbReference type="SAM" id="MobiDB-lite"/>
    </source>
</evidence>
<feature type="region of interest" description="Disordered" evidence="1">
    <location>
        <begin position="101"/>
        <end position="136"/>
    </location>
</feature>
<feature type="region of interest" description="Disordered" evidence="1">
    <location>
        <begin position="1"/>
        <end position="84"/>
    </location>
</feature>
<feature type="compositionally biased region" description="Basic and acidic residues" evidence="1">
    <location>
        <begin position="34"/>
        <end position="54"/>
    </location>
</feature>
<proteinExistence type="predicted"/>
<dbReference type="RefSeq" id="XP_040726865.1">
    <property type="nucleotide sequence ID" value="XM_040866704.1"/>
</dbReference>
<evidence type="ECO:0000313" key="3">
    <source>
        <dbReference type="Proteomes" id="UP000193685"/>
    </source>
</evidence>
<keyword evidence="3" id="KW-1185">Reference proteome</keyword>
<evidence type="ECO:0000313" key="2">
    <source>
        <dbReference type="EMBL" id="ORY85082.1"/>
    </source>
</evidence>
<dbReference type="AlphaFoldDB" id="A0A1Y2FM77"/>
<dbReference type="Proteomes" id="UP000193685">
    <property type="component" value="Unassembled WGS sequence"/>
</dbReference>
<reference evidence="2 3" key="1">
    <citation type="submission" date="2016-07" db="EMBL/GenBank/DDBJ databases">
        <title>Pervasive Adenine N6-methylation of Active Genes in Fungi.</title>
        <authorList>
            <consortium name="DOE Joint Genome Institute"/>
            <person name="Mondo S.J."/>
            <person name="Dannebaum R.O."/>
            <person name="Kuo R.C."/>
            <person name="Labutti K."/>
            <person name="Haridas S."/>
            <person name="Kuo A."/>
            <person name="Salamov A."/>
            <person name="Ahrendt S.R."/>
            <person name="Lipzen A."/>
            <person name="Sullivan W."/>
            <person name="Andreopoulos W.B."/>
            <person name="Clum A."/>
            <person name="Lindquist E."/>
            <person name="Daum C."/>
            <person name="Ramamoorthy G.K."/>
            <person name="Gryganskyi A."/>
            <person name="Culley D."/>
            <person name="Magnuson J.K."/>
            <person name="James T.Y."/>
            <person name="O'Malley M.A."/>
            <person name="Stajich J.E."/>
            <person name="Spatafora J.W."/>
            <person name="Visel A."/>
            <person name="Grigoriev I.V."/>
        </authorList>
    </citation>
    <scope>NUCLEOTIDE SEQUENCE [LARGE SCALE GENOMIC DNA]</scope>
    <source>
        <strain evidence="2 3">12-1054</strain>
    </source>
</reference>
<name>A0A1Y2FM77_PROLT</name>
<organism evidence="2 3">
    <name type="scientific">Protomyces lactucae-debilis</name>
    <dbReference type="NCBI Taxonomy" id="2754530"/>
    <lineage>
        <taxon>Eukaryota</taxon>
        <taxon>Fungi</taxon>
        <taxon>Dikarya</taxon>
        <taxon>Ascomycota</taxon>
        <taxon>Taphrinomycotina</taxon>
        <taxon>Taphrinomycetes</taxon>
        <taxon>Taphrinales</taxon>
        <taxon>Protomycetaceae</taxon>
        <taxon>Protomyces</taxon>
    </lineage>
</organism>
<dbReference type="EMBL" id="MCFI01000005">
    <property type="protein sequence ID" value="ORY85082.1"/>
    <property type="molecule type" value="Genomic_DNA"/>
</dbReference>
<feature type="compositionally biased region" description="Basic and acidic residues" evidence="1">
    <location>
        <begin position="70"/>
        <end position="84"/>
    </location>
</feature>
<dbReference type="GeneID" id="63783303"/>
<accession>A0A1Y2FM77</accession>
<sequence>MADTAQGETSSPSNHARIISRLPLPASHTSPIRDSAKHSSTDKDERCILRDSDGSRVNGRRASSPPLATDTEHLQKPSSHVDRRSMACALPASLKRDISAFGPPRKFSRPKATLSQSLPVPSTTATSSAPTLRTLTGKGFGRRTQAVVVNAPGRRSTPPGSPTTMHGLQADFSDLRNCFAELSVTVARQHERIKCLEDVLARVVQGSTGAGEMHVVDER</sequence>
<gene>
    <name evidence="2" type="ORF">BCR37DRAFT_258017</name>
</gene>
<protein>
    <submittedName>
        <fullName evidence="2">Uncharacterized protein</fullName>
    </submittedName>
</protein>
<feature type="compositionally biased region" description="Low complexity" evidence="1">
    <location>
        <begin position="117"/>
        <end position="136"/>
    </location>
</feature>
<feature type="compositionally biased region" description="Polar residues" evidence="1">
    <location>
        <begin position="1"/>
        <end position="14"/>
    </location>
</feature>